<evidence type="ECO:0000256" key="3">
    <source>
        <dbReference type="ARBA" id="ARBA00022989"/>
    </source>
</evidence>
<evidence type="ECO:0000313" key="8">
    <source>
        <dbReference type="Proteomes" id="UP000515789"/>
    </source>
</evidence>
<reference evidence="7 8" key="1">
    <citation type="submission" date="2019-04" db="EMBL/GenBank/DDBJ databases">
        <authorList>
            <person name="Schori C."/>
            <person name="Ahrens C."/>
        </authorList>
    </citation>
    <scope>NUCLEOTIDE SEQUENCE [LARGE SCALE GENOMIC DNA]</scope>
    <source>
        <strain evidence="7 8">DSM 2950</strain>
    </source>
</reference>
<dbReference type="InterPro" id="IPR036640">
    <property type="entry name" value="ABC1_TM_sf"/>
</dbReference>
<feature type="transmembrane region" description="Helical" evidence="5">
    <location>
        <begin position="20"/>
        <end position="40"/>
    </location>
</feature>
<dbReference type="Pfam" id="PF00664">
    <property type="entry name" value="ABC_membrane"/>
    <property type="match status" value="1"/>
</dbReference>
<evidence type="ECO:0000259" key="6">
    <source>
        <dbReference type="PROSITE" id="PS50929"/>
    </source>
</evidence>
<dbReference type="GO" id="GO:0140359">
    <property type="term" value="F:ABC-type transporter activity"/>
    <property type="evidence" value="ECO:0007669"/>
    <property type="project" value="InterPro"/>
</dbReference>
<feature type="transmembrane region" description="Helical" evidence="5">
    <location>
        <begin position="155"/>
        <end position="174"/>
    </location>
</feature>
<evidence type="ECO:0000313" key="7">
    <source>
        <dbReference type="EMBL" id="QMW78692.1"/>
    </source>
</evidence>
<organism evidence="7 8">
    <name type="scientific">Blautia producta</name>
    <dbReference type="NCBI Taxonomy" id="33035"/>
    <lineage>
        <taxon>Bacteria</taxon>
        <taxon>Bacillati</taxon>
        <taxon>Bacillota</taxon>
        <taxon>Clostridia</taxon>
        <taxon>Lachnospirales</taxon>
        <taxon>Lachnospiraceae</taxon>
        <taxon>Blautia</taxon>
    </lineage>
</organism>
<dbReference type="Gene3D" id="1.20.1560.10">
    <property type="entry name" value="ABC transporter type 1, transmembrane domain"/>
    <property type="match status" value="1"/>
</dbReference>
<keyword evidence="2 5" id="KW-0812">Transmembrane</keyword>
<dbReference type="PROSITE" id="PS50929">
    <property type="entry name" value="ABC_TM1F"/>
    <property type="match status" value="1"/>
</dbReference>
<dbReference type="GO" id="GO:0005886">
    <property type="term" value="C:plasma membrane"/>
    <property type="evidence" value="ECO:0007669"/>
    <property type="project" value="UniProtKB-SubCell"/>
</dbReference>
<evidence type="ECO:0000256" key="2">
    <source>
        <dbReference type="ARBA" id="ARBA00022692"/>
    </source>
</evidence>
<evidence type="ECO:0000256" key="5">
    <source>
        <dbReference type="SAM" id="Phobius"/>
    </source>
</evidence>
<dbReference type="AlphaFoldDB" id="A0A7G5MVP9"/>
<dbReference type="Proteomes" id="UP000515789">
    <property type="component" value="Chromosome"/>
</dbReference>
<keyword evidence="7" id="KW-0067">ATP-binding</keyword>
<evidence type="ECO:0000256" key="1">
    <source>
        <dbReference type="ARBA" id="ARBA00004651"/>
    </source>
</evidence>
<comment type="subcellular location">
    <subcellularLocation>
        <location evidence="1">Cell membrane</location>
        <topology evidence="1">Multi-pass membrane protein</topology>
    </subcellularLocation>
</comment>
<name>A0A7G5MVP9_9FIRM</name>
<evidence type="ECO:0000256" key="4">
    <source>
        <dbReference type="ARBA" id="ARBA00023136"/>
    </source>
</evidence>
<keyword evidence="7" id="KW-0547">Nucleotide-binding</keyword>
<proteinExistence type="predicted"/>
<dbReference type="SUPFAM" id="SSF90123">
    <property type="entry name" value="ABC transporter transmembrane region"/>
    <property type="match status" value="1"/>
</dbReference>
<protein>
    <submittedName>
        <fullName evidence="7">ABC transporter ATP-binding protein</fullName>
    </submittedName>
</protein>
<dbReference type="InterPro" id="IPR011527">
    <property type="entry name" value="ABC1_TM_dom"/>
</dbReference>
<accession>A0A7G5MVP9</accession>
<sequence length="195" mass="21696">MKYLKHFLSEHKGKVAQNVFLALAQSVGILLLPMLMAGIVDQGILAGNMGAVYWIGVGMLLVTVFSTIVAIWFSWPAADMGAMFGRDMRQKLFQRSQELSLRQFNDVGLSFMVTRSTVDVTTMQVTVSMVIQMVLPAPLLMAAAVVMTFRSDWRLALILLVCLTVLLAFCIWMVRASSPMRRNVPALLLRITQTP</sequence>
<keyword evidence="4 5" id="KW-0472">Membrane</keyword>
<dbReference type="EMBL" id="CP039126">
    <property type="protein sequence ID" value="QMW78692.1"/>
    <property type="molecule type" value="Genomic_DNA"/>
</dbReference>
<feature type="transmembrane region" description="Helical" evidence="5">
    <location>
        <begin position="125"/>
        <end position="149"/>
    </location>
</feature>
<feature type="domain" description="ABC transmembrane type-1" evidence="6">
    <location>
        <begin position="19"/>
        <end position="182"/>
    </location>
</feature>
<feature type="transmembrane region" description="Helical" evidence="5">
    <location>
        <begin position="52"/>
        <end position="73"/>
    </location>
</feature>
<keyword evidence="3 5" id="KW-1133">Transmembrane helix</keyword>
<gene>
    <name evidence="7" type="ORF">E5259_14430</name>
</gene>
<dbReference type="GO" id="GO:0005524">
    <property type="term" value="F:ATP binding"/>
    <property type="evidence" value="ECO:0007669"/>
    <property type="project" value="UniProtKB-KW"/>
</dbReference>